<evidence type="ECO:0000256" key="5">
    <source>
        <dbReference type="ARBA" id="ARBA00022574"/>
    </source>
</evidence>
<keyword evidence="8" id="KW-0498">Mitosis</keyword>
<keyword evidence="13" id="KW-0811">Translocation</keyword>
<dbReference type="InterPro" id="IPR037626">
    <property type="entry name" value="NUP37"/>
</dbReference>
<comment type="subunit">
    <text evidence="19">Component of the Nup107-160 subcomplex of the nuclear pore complex (NPC). The Nup107-160 subcomplex includes NUP160, NUP133, NUP107, NUP98, NUP85, NUP43, NUP37, SEH1 and SEC13.</text>
</comment>
<keyword evidence="15" id="KW-0539">Nucleus</keyword>
<dbReference type="PROSITE" id="PS50294">
    <property type="entry name" value="WD_REPEATS_REGION"/>
    <property type="match status" value="1"/>
</dbReference>
<dbReference type="GO" id="GO:0031080">
    <property type="term" value="C:nuclear pore outer ring"/>
    <property type="evidence" value="ECO:0007669"/>
    <property type="project" value="InterPro"/>
</dbReference>
<dbReference type="GO" id="GO:0007059">
    <property type="term" value="P:chromosome segregation"/>
    <property type="evidence" value="ECO:0007669"/>
    <property type="project" value="UniProtKB-KW"/>
</dbReference>
<proteinExistence type="predicted"/>
<evidence type="ECO:0000256" key="19">
    <source>
        <dbReference type="ARBA" id="ARBA00062724"/>
    </source>
</evidence>
<evidence type="ECO:0000256" key="9">
    <source>
        <dbReference type="ARBA" id="ARBA00022816"/>
    </source>
</evidence>
<evidence type="ECO:0000256" key="12">
    <source>
        <dbReference type="ARBA" id="ARBA00022927"/>
    </source>
</evidence>
<evidence type="ECO:0000256" key="13">
    <source>
        <dbReference type="ARBA" id="ARBA00023010"/>
    </source>
</evidence>
<evidence type="ECO:0000256" key="10">
    <source>
        <dbReference type="ARBA" id="ARBA00022829"/>
    </source>
</evidence>
<protein>
    <recommendedName>
        <fullName evidence="20">Nucleoporin Nup37</fullName>
    </recommendedName>
    <alternativeName>
        <fullName evidence="21">Nup107-160 subcomplex subunit Nup37</fullName>
    </alternativeName>
</protein>
<evidence type="ECO:0000256" key="22">
    <source>
        <dbReference type="PROSITE-ProRule" id="PRU00221"/>
    </source>
</evidence>
<sequence>MDPLVTSTHTIDFTDQIFRVEFSPYEWSQNIICIALANKIAVGNVKFQEEDDDLEDELEFQLLKEFHHETRVSALAWSPETSLSVLPKCLSFASAGADYKLRLFTSDLVASHTLQVLCGHTNYVNCVTYDPEGQFLASVSDDHKCKLWNIKEDNSCTATFFLTSPGMAVCFHQEAAGKLLVAEKNGVIHLYNVLSHQAILSVDSGSIPLMSADWSSSNSLYVAAIAAGELLVWDISRPSLPIDARPVHVEGGQLLRFSQLSDQYIATVGQADLQLKVTCIKSKQPALTASLQLVGGLTWHFRLPYVCVGNDRKLCFWKVATK</sequence>
<keyword evidence="24" id="KW-1185">Reference proteome</keyword>
<evidence type="ECO:0000256" key="21">
    <source>
        <dbReference type="ARBA" id="ARBA00076652"/>
    </source>
</evidence>
<dbReference type="STRING" id="105785.A0A2J7Q4Z6"/>
<evidence type="ECO:0000313" key="23">
    <source>
        <dbReference type="EMBL" id="PNF23653.1"/>
    </source>
</evidence>
<comment type="caution">
    <text evidence="23">The sequence shown here is derived from an EMBL/GenBank/DDBJ whole genome shotgun (WGS) entry which is preliminary data.</text>
</comment>
<dbReference type="GO" id="GO:0051028">
    <property type="term" value="P:mRNA transport"/>
    <property type="evidence" value="ECO:0007669"/>
    <property type="project" value="UniProtKB-KW"/>
</dbReference>
<feature type="repeat" description="WD" evidence="22">
    <location>
        <begin position="117"/>
        <end position="158"/>
    </location>
</feature>
<evidence type="ECO:0000256" key="4">
    <source>
        <dbReference type="ARBA" id="ARBA00022454"/>
    </source>
</evidence>
<dbReference type="GO" id="GO:0015031">
    <property type="term" value="P:protein transport"/>
    <property type="evidence" value="ECO:0007669"/>
    <property type="project" value="UniProtKB-KW"/>
</dbReference>
<dbReference type="Gene3D" id="2.130.10.10">
    <property type="entry name" value="YVTN repeat-like/Quinoprotein amine dehydrogenase"/>
    <property type="match status" value="1"/>
</dbReference>
<dbReference type="Proteomes" id="UP000235965">
    <property type="component" value="Unassembled WGS sequence"/>
</dbReference>
<evidence type="ECO:0000256" key="20">
    <source>
        <dbReference type="ARBA" id="ARBA00068271"/>
    </source>
</evidence>
<keyword evidence="9" id="KW-0509">mRNA transport</keyword>
<dbReference type="OrthoDB" id="340259at2759"/>
<keyword evidence="7" id="KW-0677">Repeat</keyword>
<evidence type="ECO:0000256" key="8">
    <source>
        <dbReference type="ARBA" id="ARBA00022776"/>
    </source>
</evidence>
<dbReference type="PANTHER" id="PTHR22806">
    <property type="entry name" value="NUCLEOPORIN NUP37 P37 -RELATED"/>
    <property type="match status" value="1"/>
</dbReference>
<evidence type="ECO:0000256" key="7">
    <source>
        <dbReference type="ARBA" id="ARBA00022737"/>
    </source>
</evidence>
<dbReference type="Pfam" id="PF00400">
    <property type="entry name" value="WD40"/>
    <property type="match status" value="2"/>
</dbReference>
<evidence type="ECO:0000313" key="24">
    <source>
        <dbReference type="Proteomes" id="UP000235965"/>
    </source>
</evidence>
<evidence type="ECO:0000256" key="11">
    <source>
        <dbReference type="ARBA" id="ARBA00022838"/>
    </source>
</evidence>
<dbReference type="InterPro" id="IPR001680">
    <property type="entry name" value="WD40_rpt"/>
</dbReference>
<name>A0A2J7Q4Z6_9NEOP</name>
<gene>
    <name evidence="23" type="primary">NUP37</name>
    <name evidence="23" type="ORF">B7P43_G02495</name>
</gene>
<dbReference type="GO" id="GO:0000776">
    <property type="term" value="C:kinetochore"/>
    <property type="evidence" value="ECO:0007669"/>
    <property type="project" value="UniProtKB-KW"/>
</dbReference>
<keyword evidence="6" id="KW-0132">Cell division</keyword>
<evidence type="ECO:0000256" key="15">
    <source>
        <dbReference type="ARBA" id="ARBA00023242"/>
    </source>
</evidence>
<dbReference type="FunFam" id="2.130.10.10:FF:000168">
    <property type="entry name" value="Nucleoporin Nup37"/>
    <property type="match status" value="1"/>
</dbReference>
<evidence type="ECO:0000256" key="17">
    <source>
        <dbReference type="ARBA" id="ARBA00023328"/>
    </source>
</evidence>
<dbReference type="PANTHER" id="PTHR22806:SF0">
    <property type="entry name" value="NUCLEOPORIN NUP37"/>
    <property type="match status" value="1"/>
</dbReference>
<dbReference type="InParanoid" id="A0A2J7Q4Z6"/>
<keyword evidence="12" id="KW-0653">Protein transport</keyword>
<evidence type="ECO:0000256" key="16">
    <source>
        <dbReference type="ARBA" id="ARBA00023306"/>
    </source>
</evidence>
<dbReference type="GO" id="GO:0051301">
    <property type="term" value="P:cell division"/>
    <property type="evidence" value="ECO:0007669"/>
    <property type="project" value="UniProtKB-KW"/>
</dbReference>
<evidence type="ECO:0000256" key="14">
    <source>
        <dbReference type="ARBA" id="ARBA00023132"/>
    </source>
</evidence>
<keyword evidence="5 22" id="KW-0853">WD repeat</keyword>
<keyword evidence="16" id="KW-0131">Cell cycle</keyword>
<dbReference type="SUPFAM" id="SSF50978">
    <property type="entry name" value="WD40 repeat-like"/>
    <property type="match status" value="1"/>
</dbReference>
<keyword evidence="14" id="KW-0906">Nuclear pore complex</keyword>
<dbReference type="FunCoup" id="A0A2J7Q4Z6">
    <property type="interactions" value="663"/>
</dbReference>
<dbReference type="InterPro" id="IPR019775">
    <property type="entry name" value="WD40_repeat_CS"/>
</dbReference>
<evidence type="ECO:0000256" key="3">
    <source>
        <dbReference type="ARBA" id="ARBA00022448"/>
    </source>
</evidence>
<dbReference type="InterPro" id="IPR015943">
    <property type="entry name" value="WD40/YVTN_repeat-like_dom_sf"/>
</dbReference>
<keyword evidence="10" id="KW-0159">Chromosome partition</keyword>
<comment type="function">
    <text evidence="18">Component of the Nup107-160 subcomplex of the nuclear pore complex (NPC). The Nup107-160 subcomplex is required for the assembly of a functional NPC. The Nup107-160 subcomplex is also required for normal kinetochore microtubule attachment, mitotic progression and chromosome segregation.</text>
</comment>
<evidence type="ECO:0000256" key="18">
    <source>
        <dbReference type="ARBA" id="ARBA00053706"/>
    </source>
</evidence>
<dbReference type="PROSITE" id="PS00678">
    <property type="entry name" value="WD_REPEATS_1"/>
    <property type="match status" value="1"/>
</dbReference>
<keyword evidence="4" id="KW-0158">Chromosome</keyword>
<evidence type="ECO:0000256" key="2">
    <source>
        <dbReference type="ARBA" id="ARBA00004629"/>
    </source>
</evidence>
<dbReference type="SMART" id="SM00320">
    <property type="entry name" value="WD40"/>
    <property type="match status" value="5"/>
</dbReference>
<dbReference type="PROSITE" id="PS50082">
    <property type="entry name" value="WD_REPEATS_2"/>
    <property type="match status" value="1"/>
</dbReference>
<evidence type="ECO:0000256" key="6">
    <source>
        <dbReference type="ARBA" id="ARBA00022618"/>
    </source>
</evidence>
<dbReference type="InterPro" id="IPR036322">
    <property type="entry name" value="WD40_repeat_dom_sf"/>
</dbReference>
<accession>A0A2J7Q4Z6</accession>
<keyword evidence="17" id="KW-0137">Centromere</keyword>
<keyword evidence="11" id="KW-0995">Kinetochore</keyword>
<keyword evidence="3" id="KW-0813">Transport</keyword>
<comment type="subcellular location">
    <subcellularLocation>
        <location evidence="2">Chromosome</location>
        <location evidence="2">Centromere</location>
        <location evidence="2">Kinetochore</location>
    </subcellularLocation>
    <subcellularLocation>
        <location evidence="1">Nucleus</location>
        <location evidence="1">Nuclear pore complex</location>
    </subcellularLocation>
</comment>
<dbReference type="AlphaFoldDB" id="A0A2J7Q4Z6"/>
<organism evidence="23 24">
    <name type="scientific">Cryptotermes secundus</name>
    <dbReference type="NCBI Taxonomy" id="105785"/>
    <lineage>
        <taxon>Eukaryota</taxon>
        <taxon>Metazoa</taxon>
        <taxon>Ecdysozoa</taxon>
        <taxon>Arthropoda</taxon>
        <taxon>Hexapoda</taxon>
        <taxon>Insecta</taxon>
        <taxon>Pterygota</taxon>
        <taxon>Neoptera</taxon>
        <taxon>Polyneoptera</taxon>
        <taxon>Dictyoptera</taxon>
        <taxon>Blattodea</taxon>
        <taxon>Blattoidea</taxon>
        <taxon>Termitoidae</taxon>
        <taxon>Kalotermitidae</taxon>
        <taxon>Cryptotermitinae</taxon>
        <taxon>Cryptotermes</taxon>
    </lineage>
</organism>
<dbReference type="EMBL" id="NEVH01018372">
    <property type="protein sequence ID" value="PNF23653.1"/>
    <property type="molecule type" value="Genomic_DNA"/>
</dbReference>
<evidence type="ECO:0000256" key="1">
    <source>
        <dbReference type="ARBA" id="ARBA00004567"/>
    </source>
</evidence>
<reference evidence="23 24" key="1">
    <citation type="submission" date="2017-12" db="EMBL/GenBank/DDBJ databases">
        <title>Hemimetabolous genomes reveal molecular basis of termite eusociality.</title>
        <authorList>
            <person name="Harrison M.C."/>
            <person name="Jongepier E."/>
            <person name="Robertson H.M."/>
            <person name="Arning N."/>
            <person name="Bitard-Feildel T."/>
            <person name="Chao H."/>
            <person name="Childers C.P."/>
            <person name="Dinh H."/>
            <person name="Doddapaneni H."/>
            <person name="Dugan S."/>
            <person name="Gowin J."/>
            <person name="Greiner C."/>
            <person name="Han Y."/>
            <person name="Hu H."/>
            <person name="Hughes D.S.T."/>
            <person name="Huylmans A.-K."/>
            <person name="Kemena C."/>
            <person name="Kremer L.P.M."/>
            <person name="Lee S.L."/>
            <person name="Lopez-Ezquerra A."/>
            <person name="Mallet L."/>
            <person name="Monroy-Kuhn J.M."/>
            <person name="Moser A."/>
            <person name="Murali S.C."/>
            <person name="Muzny D.M."/>
            <person name="Otani S."/>
            <person name="Piulachs M.-D."/>
            <person name="Poelchau M."/>
            <person name="Qu J."/>
            <person name="Schaub F."/>
            <person name="Wada-Katsumata A."/>
            <person name="Worley K.C."/>
            <person name="Xie Q."/>
            <person name="Ylla G."/>
            <person name="Poulsen M."/>
            <person name="Gibbs R.A."/>
            <person name="Schal C."/>
            <person name="Richards S."/>
            <person name="Belles X."/>
            <person name="Korb J."/>
            <person name="Bornberg-Bauer E."/>
        </authorList>
    </citation>
    <scope>NUCLEOTIDE SEQUENCE [LARGE SCALE GENOMIC DNA]</scope>
    <source>
        <tissue evidence="23">Whole body</tissue>
    </source>
</reference>